<dbReference type="Pfam" id="PF02752">
    <property type="entry name" value="Arrestin_C"/>
    <property type="match status" value="1"/>
</dbReference>
<dbReference type="InterPro" id="IPR050357">
    <property type="entry name" value="Arrestin_domain-protein"/>
</dbReference>
<evidence type="ECO:0000259" key="3">
    <source>
        <dbReference type="SMART" id="SM01017"/>
    </source>
</evidence>
<dbReference type="Pfam" id="PF00339">
    <property type="entry name" value="Arrestin_N"/>
    <property type="match status" value="1"/>
</dbReference>
<dbReference type="GO" id="GO:0005829">
    <property type="term" value="C:cytosol"/>
    <property type="evidence" value="ECO:0007669"/>
    <property type="project" value="TreeGrafter"/>
</dbReference>
<reference evidence="4 5" key="1">
    <citation type="submission" date="2017-10" db="EMBL/GenBank/DDBJ databases">
        <title>A novel species of cold-tolerant Malassezia isolated from bats.</title>
        <authorList>
            <person name="Lorch J.M."/>
            <person name="Palmer J.M."/>
            <person name="Vanderwolf K.J."/>
            <person name="Schmidt K.Z."/>
            <person name="Verant M.L."/>
            <person name="Weller T.J."/>
            <person name="Blehert D.S."/>
        </authorList>
    </citation>
    <scope>NUCLEOTIDE SEQUENCE [LARGE SCALE GENOMIC DNA]</scope>
    <source>
        <strain evidence="4 5">NWHC:44797-103</strain>
    </source>
</reference>
<sequence>MVSPTLLLSLAEPVVFLSGSTPGHEELEDASRPPPQLRGMVKLSLPRPTRVKDIILTLTGVVRTDWPEGLGQNRIEMAEQIPLLRLKTSVFRTGDGLPIPLDTMHDAALPVVTLNDPTKQNAGAMHTRIDDIGREPNSNMHSNIAARPAPLHSARKGAFKGLLDGLRLPSRPAPAEPCVEAACSSPPARAEWFELRKGDYQFPFSVSLPLDLPPTLHADFGHLEYMLKATLMRSGPLAGNVSDQREVTLVEAPDPETNAAADSIVVSRTCEDMLSYVATIAGRSFPIGTSIPLTLKFMPENKIRIHRITITLEEQTDYFANERKTMRREVPRKWTMLRLSSPRNSTSPLLPILSDAPHPLTDSPIEPYVDAAAALDQAHAHEITLAPLSPSGPWCLAMDLTVSMAQQKKINISCQHPRSNITIHHLLKITIRVESPAHAPDTSGEKRRIIDIVIGVPITLTHSHTSLEWVSLPSYESTQQPPSLLPATVLGAGPPPPPFTDFMYTQLPLDLPPNAPAEPRAPPSFHVSVQHPP</sequence>
<keyword evidence="2" id="KW-0732">Signal</keyword>
<dbReference type="PANTHER" id="PTHR11188:SF17">
    <property type="entry name" value="FI21816P1"/>
    <property type="match status" value="1"/>
</dbReference>
<dbReference type="SUPFAM" id="SSF81296">
    <property type="entry name" value="E set domains"/>
    <property type="match status" value="1"/>
</dbReference>
<feature type="signal peptide" evidence="2">
    <location>
        <begin position="1"/>
        <end position="19"/>
    </location>
</feature>
<dbReference type="GO" id="GO:0005886">
    <property type="term" value="C:plasma membrane"/>
    <property type="evidence" value="ECO:0007669"/>
    <property type="project" value="TreeGrafter"/>
</dbReference>
<dbReference type="Proteomes" id="UP000232875">
    <property type="component" value="Unassembled WGS sequence"/>
</dbReference>
<dbReference type="InterPro" id="IPR014752">
    <property type="entry name" value="Arrestin-like_C"/>
</dbReference>
<proteinExistence type="predicted"/>
<dbReference type="SMART" id="SM01017">
    <property type="entry name" value="Arrestin_C"/>
    <property type="match status" value="1"/>
</dbReference>
<dbReference type="InterPro" id="IPR014756">
    <property type="entry name" value="Ig_E-set"/>
</dbReference>
<evidence type="ECO:0000256" key="1">
    <source>
        <dbReference type="SAM" id="MobiDB-lite"/>
    </source>
</evidence>
<organism evidence="4 5">
    <name type="scientific">Malassezia vespertilionis</name>
    <dbReference type="NCBI Taxonomy" id="2020962"/>
    <lineage>
        <taxon>Eukaryota</taxon>
        <taxon>Fungi</taxon>
        <taxon>Dikarya</taxon>
        <taxon>Basidiomycota</taxon>
        <taxon>Ustilaginomycotina</taxon>
        <taxon>Malasseziomycetes</taxon>
        <taxon>Malasseziales</taxon>
        <taxon>Malasseziaceae</taxon>
        <taxon>Malassezia</taxon>
    </lineage>
</organism>
<dbReference type="InterPro" id="IPR011021">
    <property type="entry name" value="Arrestin-like_N"/>
</dbReference>
<feature type="domain" description="Arrestin C-terminal-like" evidence="3">
    <location>
        <begin position="270"/>
        <end position="465"/>
    </location>
</feature>
<name>A0A2N1J7A7_9BASI</name>
<dbReference type="GO" id="GO:0030674">
    <property type="term" value="F:protein-macromolecule adaptor activity"/>
    <property type="evidence" value="ECO:0007669"/>
    <property type="project" value="TreeGrafter"/>
</dbReference>
<evidence type="ECO:0000313" key="5">
    <source>
        <dbReference type="Proteomes" id="UP000232875"/>
    </source>
</evidence>
<dbReference type="OrthoDB" id="2238745at2759"/>
<feature type="chain" id="PRO_5014826076" description="Arrestin C-terminal-like domain-containing protein" evidence="2">
    <location>
        <begin position="20"/>
        <end position="533"/>
    </location>
</feature>
<dbReference type="Gene3D" id="2.60.40.640">
    <property type="match status" value="1"/>
</dbReference>
<dbReference type="GO" id="GO:0070086">
    <property type="term" value="P:ubiquitin-dependent endocytosis"/>
    <property type="evidence" value="ECO:0007669"/>
    <property type="project" value="TreeGrafter"/>
</dbReference>
<accession>A0A2N1J7A7</accession>
<evidence type="ECO:0000256" key="2">
    <source>
        <dbReference type="SAM" id="SignalP"/>
    </source>
</evidence>
<keyword evidence="5" id="KW-1185">Reference proteome</keyword>
<gene>
    <name evidence="4" type="ORF">MVES_003706</name>
</gene>
<evidence type="ECO:0000313" key="4">
    <source>
        <dbReference type="EMBL" id="PKI82431.1"/>
    </source>
</evidence>
<protein>
    <recommendedName>
        <fullName evidence="3">Arrestin C-terminal-like domain-containing protein</fullName>
    </recommendedName>
</protein>
<dbReference type="InterPro" id="IPR011022">
    <property type="entry name" value="Arrestin_C-like"/>
</dbReference>
<feature type="compositionally biased region" description="Pro residues" evidence="1">
    <location>
        <begin position="510"/>
        <end position="522"/>
    </location>
</feature>
<dbReference type="EMBL" id="KZ454995">
    <property type="protein sequence ID" value="PKI82431.1"/>
    <property type="molecule type" value="Genomic_DNA"/>
</dbReference>
<feature type="region of interest" description="Disordered" evidence="1">
    <location>
        <begin position="506"/>
        <end position="533"/>
    </location>
</feature>
<dbReference type="AlphaFoldDB" id="A0A2N1J7A7"/>
<dbReference type="STRING" id="2020962.A0A2N1J7A7"/>
<dbReference type="GO" id="GO:0031625">
    <property type="term" value="F:ubiquitin protein ligase binding"/>
    <property type="evidence" value="ECO:0007669"/>
    <property type="project" value="TreeGrafter"/>
</dbReference>
<dbReference type="PANTHER" id="PTHR11188">
    <property type="entry name" value="ARRESTIN DOMAIN CONTAINING PROTEIN"/>
    <property type="match status" value="1"/>
</dbReference>